<evidence type="ECO:0000256" key="5">
    <source>
        <dbReference type="ARBA" id="ARBA00012053"/>
    </source>
</evidence>
<evidence type="ECO:0000256" key="16">
    <source>
        <dbReference type="PIRSR" id="PIRSR001415-3"/>
    </source>
</evidence>
<evidence type="ECO:0000256" key="10">
    <source>
        <dbReference type="ARBA" id="ARBA00023239"/>
    </source>
</evidence>
<comment type="cofactor">
    <cofactor evidence="1">
        <name>Zn(2+)</name>
        <dbReference type="ChEBI" id="CHEBI:29105"/>
    </cofactor>
</comment>
<dbReference type="Gene3D" id="3.20.20.70">
    <property type="entry name" value="Aldolase class I"/>
    <property type="match status" value="1"/>
</dbReference>
<keyword evidence="11 17" id="KW-0627">Porphyrin biosynthesis</keyword>
<keyword evidence="9" id="KW-0350">Heme biosynthesis</keyword>
<keyword evidence="8 16" id="KW-0862">Zinc</keyword>
<protein>
    <recommendedName>
        <fullName evidence="6 17">Delta-aminolevulinic acid dehydratase</fullName>
        <ecNumber evidence="5 17">4.2.1.24</ecNumber>
    </recommendedName>
</protein>
<evidence type="ECO:0000256" key="6">
    <source>
        <dbReference type="ARBA" id="ARBA00020771"/>
    </source>
</evidence>
<evidence type="ECO:0000313" key="19">
    <source>
        <dbReference type="EMBL" id="KAK3671391.1"/>
    </source>
</evidence>
<feature type="binding site" evidence="15">
    <location>
        <position position="344"/>
    </location>
    <ligand>
        <name>5-aminolevulinate</name>
        <dbReference type="ChEBI" id="CHEBI:356416"/>
        <label>2</label>
    </ligand>
</feature>
<dbReference type="Pfam" id="PF00490">
    <property type="entry name" value="ALAD"/>
    <property type="match status" value="1"/>
</dbReference>
<dbReference type="PANTHER" id="PTHR11458">
    <property type="entry name" value="DELTA-AMINOLEVULINIC ACID DEHYDRATASE"/>
    <property type="match status" value="1"/>
</dbReference>
<evidence type="ECO:0000256" key="7">
    <source>
        <dbReference type="ARBA" id="ARBA00022723"/>
    </source>
</evidence>
<comment type="caution">
    <text evidence="19">The sequence shown here is derived from an EMBL/GenBank/DDBJ whole genome shotgun (WGS) entry which is preliminary data.</text>
</comment>
<evidence type="ECO:0000256" key="17">
    <source>
        <dbReference type="RuleBase" id="RU000515"/>
    </source>
</evidence>
<reference evidence="19" key="1">
    <citation type="submission" date="2023-07" db="EMBL/GenBank/DDBJ databases">
        <title>Black Yeasts Isolated from many extreme environments.</title>
        <authorList>
            <person name="Coleine C."/>
            <person name="Stajich J.E."/>
            <person name="Selbmann L."/>
        </authorList>
    </citation>
    <scope>NUCLEOTIDE SEQUENCE</scope>
    <source>
        <strain evidence="19">CCFEE 5485</strain>
    </source>
</reference>
<dbReference type="GO" id="GO:0008270">
    <property type="term" value="F:zinc ion binding"/>
    <property type="evidence" value="ECO:0007669"/>
    <property type="project" value="TreeGrafter"/>
</dbReference>
<dbReference type="InterPro" id="IPR013785">
    <property type="entry name" value="Aldolase_TIM"/>
</dbReference>
<dbReference type="GO" id="GO:0004655">
    <property type="term" value="F:porphobilinogen synthase activity"/>
    <property type="evidence" value="ECO:0007669"/>
    <property type="project" value="UniProtKB-EC"/>
</dbReference>
<comment type="similarity">
    <text evidence="3 18">Belongs to the ALAD family.</text>
</comment>
<organism evidence="19 20">
    <name type="scientific">Recurvomyces mirabilis</name>
    <dbReference type="NCBI Taxonomy" id="574656"/>
    <lineage>
        <taxon>Eukaryota</taxon>
        <taxon>Fungi</taxon>
        <taxon>Dikarya</taxon>
        <taxon>Ascomycota</taxon>
        <taxon>Pezizomycotina</taxon>
        <taxon>Dothideomycetes</taxon>
        <taxon>Dothideomycetidae</taxon>
        <taxon>Mycosphaerellales</taxon>
        <taxon>Teratosphaeriaceae</taxon>
        <taxon>Recurvomyces</taxon>
    </lineage>
</organism>
<dbReference type="PANTHER" id="PTHR11458:SF0">
    <property type="entry name" value="DELTA-AMINOLEVULINIC ACID DEHYDRATASE"/>
    <property type="match status" value="1"/>
</dbReference>
<evidence type="ECO:0000256" key="3">
    <source>
        <dbReference type="ARBA" id="ARBA00008055"/>
    </source>
</evidence>
<comment type="pathway">
    <text evidence="2">Porphyrin-containing compound metabolism; protoporphyrin-IX biosynthesis; coproporphyrinogen-III from 5-aminolevulinate: step 1/4.</text>
</comment>
<feature type="binding site" evidence="16">
    <location>
        <position position="158"/>
    </location>
    <ligand>
        <name>Zn(2+)</name>
        <dbReference type="ChEBI" id="CHEBI:29105"/>
        <note>catalytic</note>
    </ligand>
</feature>
<evidence type="ECO:0000256" key="1">
    <source>
        <dbReference type="ARBA" id="ARBA00001947"/>
    </source>
</evidence>
<dbReference type="NCBIfam" id="NF006762">
    <property type="entry name" value="PRK09283.1"/>
    <property type="match status" value="1"/>
</dbReference>
<dbReference type="AlphaFoldDB" id="A0AAE0TPK3"/>
<dbReference type="InterPro" id="IPR001731">
    <property type="entry name" value="ALAD"/>
</dbReference>
<evidence type="ECO:0000256" key="9">
    <source>
        <dbReference type="ARBA" id="ARBA00023133"/>
    </source>
</evidence>
<dbReference type="GO" id="GO:0005829">
    <property type="term" value="C:cytosol"/>
    <property type="evidence" value="ECO:0007669"/>
    <property type="project" value="TreeGrafter"/>
</dbReference>
<keyword evidence="20" id="KW-1185">Reference proteome</keyword>
<evidence type="ECO:0000256" key="8">
    <source>
        <dbReference type="ARBA" id="ARBA00022833"/>
    </source>
</evidence>
<feature type="active site" description="Schiff-base intermediate with substrate" evidence="14">
    <location>
        <position position="278"/>
    </location>
</feature>
<dbReference type="FunFam" id="3.20.20.70:FF:000048">
    <property type="entry name" value="Delta-aminolevulinic acid dehydratase"/>
    <property type="match status" value="1"/>
</dbReference>
<dbReference type="PRINTS" id="PR00144">
    <property type="entry name" value="DALDHYDRTASE"/>
</dbReference>
<feature type="binding site" evidence="15">
    <location>
        <position position="305"/>
    </location>
    <ligand>
        <name>5-aminolevulinate</name>
        <dbReference type="ChEBI" id="CHEBI:356416"/>
        <label>2</label>
    </ligand>
</feature>
<keyword evidence="10 17" id="KW-0456">Lyase</keyword>
<dbReference type="InterPro" id="IPR030656">
    <property type="entry name" value="ALAD_AS"/>
</dbReference>
<dbReference type="GO" id="GO:0006783">
    <property type="term" value="P:heme biosynthetic process"/>
    <property type="evidence" value="ECO:0007669"/>
    <property type="project" value="UniProtKB-KW"/>
</dbReference>
<feature type="binding site" evidence="16">
    <location>
        <position position="150"/>
    </location>
    <ligand>
        <name>Zn(2+)</name>
        <dbReference type="ChEBI" id="CHEBI:29105"/>
        <note>catalytic</note>
    </ligand>
</feature>
<feature type="binding site" evidence="15">
    <location>
        <position position="247"/>
    </location>
    <ligand>
        <name>5-aminolevulinate</name>
        <dbReference type="ChEBI" id="CHEBI:356416"/>
        <label>1</label>
    </ligand>
</feature>
<evidence type="ECO:0000256" key="2">
    <source>
        <dbReference type="ARBA" id="ARBA00004694"/>
    </source>
</evidence>
<evidence type="ECO:0000256" key="12">
    <source>
        <dbReference type="ARBA" id="ARBA00025628"/>
    </source>
</evidence>
<keyword evidence="7 16" id="KW-0479">Metal-binding</keyword>
<feature type="binding site" evidence="16">
    <location>
        <position position="148"/>
    </location>
    <ligand>
        <name>Zn(2+)</name>
        <dbReference type="ChEBI" id="CHEBI:29105"/>
        <note>catalytic</note>
    </ligand>
</feature>
<sequence>MPGLIDSEYMEMGAATAAALNKQTVTTKAPNRLHSGYAHALTRSWQSESRLHKDQFVYPLFISDNADDFISIPSMPDQHRIGVDRLDDFVAPLVAKGLSSIILFGVINDNADKDAEGMYADCAGSPVIEAARLIRASFPSVYVIADVCLCEYTDHGHCGILNADNSLNNEVSIRRLTEVAVRYAKAGAHCVAPSDMNDCRVAAIKDGLAKAGFGHQVAVMAYSAKFHSVLYGPFRDAAVSPPAFGDRRCYQLPCGARGLARKAVVRDLSEGADFVLVKPAGSYLDIIRDTKEIDPNAVVVAYQVSGEYAGIYAAANAGVADLRALAFESCEAMVRAGATVIISYFSPHFLDWLN</sequence>
<feature type="active site" description="Schiff-base intermediate with substrate" evidence="14">
    <location>
        <position position="225"/>
    </location>
</feature>
<dbReference type="EMBL" id="JAUTXT010000043">
    <property type="protein sequence ID" value="KAK3671391.1"/>
    <property type="molecule type" value="Genomic_DNA"/>
</dbReference>
<evidence type="ECO:0000256" key="18">
    <source>
        <dbReference type="RuleBase" id="RU004161"/>
    </source>
</evidence>
<comment type="subunit">
    <text evidence="4 17">Homooctamer.</text>
</comment>
<evidence type="ECO:0000256" key="13">
    <source>
        <dbReference type="ARBA" id="ARBA00047651"/>
    </source>
</evidence>
<accession>A0AAE0TPK3</accession>
<name>A0AAE0TPK3_9PEZI</name>
<dbReference type="EC" id="4.2.1.24" evidence="5 17"/>
<gene>
    <name evidence="19" type="primary">HEM2_2</name>
    <name evidence="19" type="ORF">LTR78_008669</name>
</gene>
<evidence type="ECO:0000256" key="4">
    <source>
        <dbReference type="ARBA" id="ARBA00011823"/>
    </source>
</evidence>
<evidence type="ECO:0000256" key="14">
    <source>
        <dbReference type="PIRSR" id="PIRSR001415-1"/>
    </source>
</evidence>
<proteinExistence type="inferred from homology"/>
<dbReference type="PIRSF" id="PIRSF001415">
    <property type="entry name" value="Porphbilin_synth"/>
    <property type="match status" value="1"/>
</dbReference>
<comment type="function">
    <text evidence="12">Catalyzes an early step in the biosynthesis of tetrapyrroles. Binds two molecules of 5-aminolevulinate per subunit, each at a distinct site, and catalyzes their condensation to form porphobilinogen.</text>
</comment>
<dbReference type="SUPFAM" id="SSF51569">
    <property type="entry name" value="Aldolase"/>
    <property type="match status" value="1"/>
</dbReference>
<dbReference type="PROSITE" id="PS00169">
    <property type="entry name" value="D_ALA_DEHYDRATASE"/>
    <property type="match status" value="1"/>
</dbReference>
<feature type="binding site" evidence="15">
    <location>
        <position position="235"/>
    </location>
    <ligand>
        <name>5-aminolevulinate</name>
        <dbReference type="ChEBI" id="CHEBI:356416"/>
        <label>1</label>
    </ligand>
</feature>
<dbReference type="Proteomes" id="UP001274830">
    <property type="component" value="Unassembled WGS sequence"/>
</dbReference>
<comment type="catalytic activity">
    <reaction evidence="13 17">
        <text>2 5-aminolevulinate = porphobilinogen + 2 H2O + H(+)</text>
        <dbReference type="Rhea" id="RHEA:24064"/>
        <dbReference type="ChEBI" id="CHEBI:15377"/>
        <dbReference type="ChEBI" id="CHEBI:15378"/>
        <dbReference type="ChEBI" id="CHEBI:58126"/>
        <dbReference type="ChEBI" id="CHEBI:356416"/>
        <dbReference type="EC" id="4.2.1.24"/>
    </reaction>
</comment>
<dbReference type="SMART" id="SM01004">
    <property type="entry name" value="ALAD"/>
    <property type="match status" value="1"/>
</dbReference>
<evidence type="ECO:0000256" key="15">
    <source>
        <dbReference type="PIRSR" id="PIRSR001415-2"/>
    </source>
</evidence>
<evidence type="ECO:0000313" key="20">
    <source>
        <dbReference type="Proteomes" id="UP001274830"/>
    </source>
</evidence>
<evidence type="ECO:0000256" key="11">
    <source>
        <dbReference type="ARBA" id="ARBA00023244"/>
    </source>
</evidence>